<evidence type="ECO:0000313" key="1">
    <source>
        <dbReference type="EMBL" id="GBP67223.1"/>
    </source>
</evidence>
<proteinExistence type="predicted"/>
<dbReference type="EMBL" id="BGZK01000976">
    <property type="protein sequence ID" value="GBP67223.1"/>
    <property type="molecule type" value="Genomic_DNA"/>
</dbReference>
<protein>
    <submittedName>
        <fullName evidence="1">Uncharacterized protein</fullName>
    </submittedName>
</protein>
<organism evidence="1 2">
    <name type="scientific">Eumeta variegata</name>
    <name type="common">Bagworm moth</name>
    <name type="synonym">Eumeta japonica</name>
    <dbReference type="NCBI Taxonomy" id="151549"/>
    <lineage>
        <taxon>Eukaryota</taxon>
        <taxon>Metazoa</taxon>
        <taxon>Ecdysozoa</taxon>
        <taxon>Arthropoda</taxon>
        <taxon>Hexapoda</taxon>
        <taxon>Insecta</taxon>
        <taxon>Pterygota</taxon>
        <taxon>Neoptera</taxon>
        <taxon>Endopterygota</taxon>
        <taxon>Lepidoptera</taxon>
        <taxon>Glossata</taxon>
        <taxon>Ditrysia</taxon>
        <taxon>Tineoidea</taxon>
        <taxon>Psychidae</taxon>
        <taxon>Oiketicinae</taxon>
        <taxon>Eumeta</taxon>
    </lineage>
</organism>
<dbReference type="AlphaFoldDB" id="A0A4C1XVV7"/>
<gene>
    <name evidence="1" type="ORF">EVAR_47784_1</name>
</gene>
<sequence length="112" mass="12728">MIVSNGLLSGLEEDVKVQRCVTFSVEYSTKSQNYWASVDCSNYNLVPMTTHTVLSGYVTRSILKSYHVNMFNLCPSSTIFKSVIIISWVKLIVVKPSYGQPGYSIKMDRYNR</sequence>
<dbReference type="Proteomes" id="UP000299102">
    <property type="component" value="Unassembled WGS sequence"/>
</dbReference>
<evidence type="ECO:0000313" key="2">
    <source>
        <dbReference type="Proteomes" id="UP000299102"/>
    </source>
</evidence>
<name>A0A4C1XVV7_EUMVA</name>
<reference evidence="1 2" key="1">
    <citation type="journal article" date="2019" name="Commun. Biol.">
        <title>The bagworm genome reveals a unique fibroin gene that provides high tensile strength.</title>
        <authorList>
            <person name="Kono N."/>
            <person name="Nakamura H."/>
            <person name="Ohtoshi R."/>
            <person name="Tomita M."/>
            <person name="Numata K."/>
            <person name="Arakawa K."/>
        </authorList>
    </citation>
    <scope>NUCLEOTIDE SEQUENCE [LARGE SCALE GENOMIC DNA]</scope>
</reference>
<accession>A0A4C1XVV7</accession>
<comment type="caution">
    <text evidence="1">The sequence shown here is derived from an EMBL/GenBank/DDBJ whole genome shotgun (WGS) entry which is preliminary data.</text>
</comment>
<keyword evidence="2" id="KW-1185">Reference proteome</keyword>